<reference evidence="1 2" key="1">
    <citation type="submission" date="2024-09" db="EMBL/GenBank/DDBJ databases">
        <title>Chromosome-scale assembly of Riccia fluitans.</title>
        <authorList>
            <person name="Paukszto L."/>
            <person name="Sawicki J."/>
            <person name="Karawczyk K."/>
            <person name="Piernik-Szablinska J."/>
            <person name="Szczecinska M."/>
            <person name="Mazdziarz M."/>
        </authorList>
    </citation>
    <scope>NUCLEOTIDE SEQUENCE [LARGE SCALE GENOMIC DNA]</scope>
    <source>
        <strain evidence="1">Rf_01</strain>
        <tissue evidence="1">Aerial parts of the thallus</tissue>
    </source>
</reference>
<evidence type="ECO:0000313" key="1">
    <source>
        <dbReference type="EMBL" id="KAL2630726.1"/>
    </source>
</evidence>
<gene>
    <name evidence="1" type="ORF">R1flu_015412</name>
</gene>
<proteinExistence type="predicted"/>
<name>A0ABD1YJC3_9MARC</name>
<accession>A0ABD1YJC3</accession>
<dbReference type="Proteomes" id="UP001605036">
    <property type="component" value="Unassembled WGS sequence"/>
</dbReference>
<comment type="caution">
    <text evidence="1">The sequence shown here is derived from an EMBL/GenBank/DDBJ whole genome shotgun (WGS) entry which is preliminary data.</text>
</comment>
<evidence type="ECO:0000313" key="2">
    <source>
        <dbReference type="Proteomes" id="UP001605036"/>
    </source>
</evidence>
<keyword evidence="2" id="KW-1185">Reference proteome</keyword>
<organism evidence="1 2">
    <name type="scientific">Riccia fluitans</name>
    <dbReference type="NCBI Taxonomy" id="41844"/>
    <lineage>
        <taxon>Eukaryota</taxon>
        <taxon>Viridiplantae</taxon>
        <taxon>Streptophyta</taxon>
        <taxon>Embryophyta</taxon>
        <taxon>Marchantiophyta</taxon>
        <taxon>Marchantiopsida</taxon>
        <taxon>Marchantiidae</taxon>
        <taxon>Marchantiales</taxon>
        <taxon>Ricciaceae</taxon>
        <taxon>Riccia</taxon>
    </lineage>
</organism>
<protein>
    <submittedName>
        <fullName evidence="1">Uncharacterized protein</fullName>
    </submittedName>
</protein>
<dbReference type="AlphaFoldDB" id="A0ABD1YJC3"/>
<sequence>MRNIVVCGRQRSSRRPTRASWSGDRRLSNSFIRIELDGCSGLLFPFVVVSKGFALYHRSRIGVQSARADNSENNLSLGRATEVDDDIRIFKDAYSPSLFYKSHSFLLCGRRFHRLKTSVEDKVIKDRPGD</sequence>
<dbReference type="EMBL" id="JBHFFA010000004">
    <property type="protein sequence ID" value="KAL2630726.1"/>
    <property type="molecule type" value="Genomic_DNA"/>
</dbReference>